<dbReference type="InterPro" id="IPR036236">
    <property type="entry name" value="Znf_C2H2_sf"/>
</dbReference>
<sequence length="565" mass="62281">MELNDLVSSLDKSSPFRKTFFCEHAGCSKAFARRSDLIRHEKIHTNCRPFSCEFEGCDKTFIQRSALTVHVRVHTGEKPHACPQCHKAFSDSSSLARHRRVHSGKRPYECLVPGCFKTFCRKTTLVKHVDRVHTGSLDLSTTTERCPKKIKIRAVGQTQRKAPVAHLIEPMEPLSSSSPNRAVASHNSLCHPYPPAIHSSFRGLIRTVKGTEGAMSPVPESEADEETLLKVESQDESFDLSVHRSGGGHTFQGSFEQSTVDEASMKEQWLANIASKSPNGFEHCRAGRSVHSEPASPIHPHSHELACVGTPPQQSGSTGLDPIYSFAQPPSHPIYLIHHSEAYTYTRLVRSDSSNHTDSRTAAQHSYVLSSNYPQRILRLEHRSQTRTIPNRERSNSSHTCSSGSLSPPSIRSLEDGEEAYSGLTDSVRSHESDGSVFLANSYRSKTDHAGKLNISEPHTVLSPESRAPFQRSHDLTSPTFTNSQSTTSLQTPAPKNLFDIELTSGENQPQTVSSLHSNSLARKSTAPSHHASIAPLMAPVNESQTRLIHSSDRSATGRDHAYSD</sequence>
<name>A0A0F7SE97_PHARH</name>
<dbReference type="SUPFAM" id="SSF57667">
    <property type="entry name" value="beta-beta-alpha zinc fingers"/>
    <property type="match status" value="2"/>
</dbReference>
<dbReference type="AlphaFoldDB" id="A0A0F7SE97"/>
<dbReference type="GO" id="GO:0000978">
    <property type="term" value="F:RNA polymerase II cis-regulatory region sequence-specific DNA binding"/>
    <property type="evidence" value="ECO:0007669"/>
    <property type="project" value="TreeGrafter"/>
</dbReference>
<keyword evidence="4" id="KW-0862">Zinc</keyword>
<keyword evidence="1" id="KW-0479">Metal-binding</keyword>
<accession>A0A0F7SE97</accession>
<feature type="domain" description="C2H2-type" evidence="7">
    <location>
        <begin position="108"/>
        <end position="138"/>
    </location>
</feature>
<protein>
    <submittedName>
        <fullName evidence="8">Related to zinc finger protein</fullName>
    </submittedName>
</protein>
<dbReference type="GO" id="GO:0008270">
    <property type="term" value="F:zinc ion binding"/>
    <property type="evidence" value="ECO:0007669"/>
    <property type="project" value="UniProtKB-KW"/>
</dbReference>
<proteinExistence type="predicted"/>
<dbReference type="FunFam" id="3.30.160.60:FF:000125">
    <property type="entry name" value="Putative zinc finger protein 143"/>
    <property type="match status" value="1"/>
</dbReference>
<evidence type="ECO:0000256" key="6">
    <source>
        <dbReference type="SAM" id="MobiDB-lite"/>
    </source>
</evidence>
<dbReference type="FunFam" id="3.30.160.60:FF:000690">
    <property type="entry name" value="Zinc finger protein 354C"/>
    <property type="match status" value="1"/>
</dbReference>
<keyword evidence="3 5" id="KW-0863">Zinc-finger</keyword>
<keyword evidence="2" id="KW-0677">Repeat</keyword>
<evidence type="ECO:0000259" key="7">
    <source>
        <dbReference type="PROSITE" id="PS50157"/>
    </source>
</evidence>
<dbReference type="GO" id="GO:0000981">
    <property type="term" value="F:DNA-binding transcription factor activity, RNA polymerase II-specific"/>
    <property type="evidence" value="ECO:0007669"/>
    <property type="project" value="UniProtKB-ARBA"/>
</dbReference>
<feature type="compositionally biased region" description="Basic and acidic residues" evidence="6">
    <location>
        <begin position="385"/>
        <end position="396"/>
    </location>
</feature>
<reference evidence="8" key="1">
    <citation type="submission" date="2014-08" db="EMBL/GenBank/DDBJ databases">
        <authorList>
            <person name="Sharma Rahul"/>
            <person name="Thines Marco"/>
        </authorList>
    </citation>
    <scope>NUCLEOTIDE SEQUENCE</scope>
</reference>
<feature type="compositionally biased region" description="Polar residues" evidence="6">
    <location>
        <begin position="476"/>
        <end position="493"/>
    </location>
</feature>
<evidence type="ECO:0000256" key="2">
    <source>
        <dbReference type="ARBA" id="ARBA00022737"/>
    </source>
</evidence>
<feature type="compositionally biased region" description="Low complexity" evidence="6">
    <location>
        <begin position="397"/>
        <end position="412"/>
    </location>
</feature>
<feature type="compositionally biased region" description="Polar residues" evidence="6">
    <location>
        <begin position="507"/>
        <end position="528"/>
    </location>
</feature>
<feature type="domain" description="C2H2-type" evidence="7">
    <location>
        <begin position="20"/>
        <end position="49"/>
    </location>
</feature>
<dbReference type="PANTHER" id="PTHR23235:SF120">
    <property type="entry name" value="KRUPPEL-LIKE FACTOR 15"/>
    <property type="match status" value="1"/>
</dbReference>
<feature type="compositionally biased region" description="Basic and acidic residues" evidence="6">
    <location>
        <begin position="550"/>
        <end position="565"/>
    </location>
</feature>
<evidence type="ECO:0000313" key="8">
    <source>
        <dbReference type="EMBL" id="CDZ96451.1"/>
    </source>
</evidence>
<dbReference type="InterPro" id="IPR013087">
    <property type="entry name" value="Znf_C2H2_type"/>
</dbReference>
<organism evidence="8">
    <name type="scientific">Phaffia rhodozyma</name>
    <name type="common">Yeast</name>
    <name type="synonym">Xanthophyllomyces dendrorhous</name>
    <dbReference type="NCBI Taxonomy" id="264483"/>
    <lineage>
        <taxon>Eukaryota</taxon>
        <taxon>Fungi</taxon>
        <taxon>Dikarya</taxon>
        <taxon>Basidiomycota</taxon>
        <taxon>Agaricomycotina</taxon>
        <taxon>Tremellomycetes</taxon>
        <taxon>Cystofilobasidiales</taxon>
        <taxon>Mrakiaceae</taxon>
        <taxon>Phaffia</taxon>
    </lineage>
</organism>
<feature type="region of interest" description="Disordered" evidence="6">
    <location>
        <begin position="385"/>
        <end position="433"/>
    </location>
</feature>
<evidence type="ECO:0000256" key="3">
    <source>
        <dbReference type="ARBA" id="ARBA00022771"/>
    </source>
</evidence>
<evidence type="ECO:0000256" key="4">
    <source>
        <dbReference type="ARBA" id="ARBA00022833"/>
    </source>
</evidence>
<dbReference type="PANTHER" id="PTHR23235">
    <property type="entry name" value="KRUEPPEL-LIKE TRANSCRIPTION FACTOR"/>
    <property type="match status" value="1"/>
</dbReference>
<feature type="region of interest" description="Disordered" evidence="6">
    <location>
        <begin position="449"/>
        <end position="493"/>
    </location>
</feature>
<feature type="domain" description="C2H2-type" evidence="7">
    <location>
        <begin position="50"/>
        <end position="79"/>
    </location>
</feature>
<dbReference type="PROSITE" id="PS00028">
    <property type="entry name" value="ZINC_FINGER_C2H2_1"/>
    <property type="match status" value="4"/>
</dbReference>
<dbReference type="EMBL" id="LN483144">
    <property type="protein sequence ID" value="CDZ96451.1"/>
    <property type="molecule type" value="Genomic_DNA"/>
</dbReference>
<feature type="region of interest" description="Disordered" evidence="6">
    <location>
        <begin position="507"/>
        <end position="565"/>
    </location>
</feature>
<dbReference type="SMART" id="SM00355">
    <property type="entry name" value="ZnF_C2H2"/>
    <property type="match status" value="4"/>
</dbReference>
<dbReference type="Gene3D" id="3.30.160.60">
    <property type="entry name" value="Classic Zinc Finger"/>
    <property type="match status" value="4"/>
</dbReference>
<dbReference type="PROSITE" id="PS50157">
    <property type="entry name" value="ZINC_FINGER_C2H2_2"/>
    <property type="match status" value="4"/>
</dbReference>
<evidence type="ECO:0000256" key="5">
    <source>
        <dbReference type="PROSITE-ProRule" id="PRU00042"/>
    </source>
</evidence>
<evidence type="ECO:0000256" key="1">
    <source>
        <dbReference type="ARBA" id="ARBA00022723"/>
    </source>
</evidence>
<dbReference type="Pfam" id="PF00096">
    <property type="entry name" value="zf-C2H2"/>
    <property type="match status" value="3"/>
</dbReference>
<feature type="domain" description="C2H2-type" evidence="7">
    <location>
        <begin position="80"/>
        <end position="107"/>
    </location>
</feature>